<evidence type="ECO:0008006" key="3">
    <source>
        <dbReference type="Google" id="ProtNLM"/>
    </source>
</evidence>
<protein>
    <recommendedName>
        <fullName evidence="3">DUF4367 domain-containing protein</fullName>
    </recommendedName>
</protein>
<reference evidence="1 2" key="1">
    <citation type="submission" date="2020-11" db="EMBL/GenBank/DDBJ databases">
        <title>Fusibacter basophilias sp. nov.</title>
        <authorList>
            <person name="Qiu D."/>
        </authorList>
    </citation>
    <scope>NUCLEOTIDE SEQUENCE [LARGE SCALE GENOMIC DNA]</scope>
    <source>
        <strain evidence="1 2">Q10-2</strain>
    </source>
</reference>
<dbReference type="Proteomes" id="UP000614200">
    <property type="component" value="Unassembled WGS sequence"/>
</dbReference>
<dbReference type="RefSeq" id="WP_194699776.1">
    <property type="nucleotide sequence ID" value="NZ_JADKNH010000001.1"/>
</dbReference>
<comment type="caution">
    <text evidence="1">The sequence shown here is derived from an EMBL/GenBank/DDBJ whole genome shotgun (WGS) entry which is preliminary data.</text>
</comment>
<dbReference type="EMBL" id="JADKNH010000001">
    <property type="protein sequence ID" value="MBF4691526.1"/>
    <property type="molecule type" value="Genomic_DNA"/>
</dbReference>
<proteinExistence type="predicted"/>
<accession>A0ABR9ZM70</accession>
<organism evidence="1 2">
    <name type="scientific">Fusibacter ferrireducens</name>
    <dbReference type="NCBI Taxonomy" id="2785058"/>
    <lineage>
        <taxon>Bacteria</taxon>
        <taxon>Bacillati</taxon>
        <taxon>Bacillota</taxon>
        <taxon>Clostridia</taxon>
        <taxon>Eubacteriales</taxon>
        <taxon>Eubacteriales Family XII. Incertae Sedis</taxon>
        <taxon>Fusibacter</taxon>
    </lineage>
</organism>
<name>A0ABR9ZM70_9FIRM</name>
<evidence type="ECO:0000313" key="2">
    <source>
        <dbReference type="Proteomes" id="UP000614200"/>
    </source>
</evidence>
<sequence length="160" mass="18824">MNWKKIFIGAFLISALMRVTTYKMIIQSTYDFSNIPLEPHELYVQEIDGFEVTTYIFEDADWMARFDSIIRTKTGTIMDESKFHEVFSFDYGFKGLTLKIDENGSILVPVRIIDLKEESALHYVVWKTYQFIHGGYWVYYASEPDASIVPMIQEIHFEMD</sequence>
<evidence type="ECO:0000313" key="1">
    <source>
        <dbReference type="EMBL" id="MBF4691526.1"/>
    </source>
</evidence>
<gene>
    <name evidence="1" type="ORF">ISU02_00270</name>
</gene>
<keyword evidence="2" id="KW-1185">Reference proteome</keyword>